<dbReference type="EMBL" id="CADCTK010000786">
    <property type="protein sequence ID" value="CAA9280909.1"/>
    <property type="molecule type" value="Genomic_DNA"/>
</dbReference>
<reference evidence="1" key="1">
    <citation type="submission" date="2020-02" db="EMBL/GenBank/DDBJ databases">
        <authorList>
            <person name="Meier V. D."/>
        </authorList>
    </citation>
    <scope>NUCLEOTIDE SEQUENCE</scope>
    <source>
        <strain evidence="1">AVDCRST_MAG26</strain>
    </source>
</reference>
<name>A0A6J4JKK8_9CHLR</name>
<gene>
    <name evidence="1" type="ORF">AVDCRST_MAG26-3369</name>
</gene>
<accession>A0A6J4JKK8</accession>
<sequence>MIPDLTLAYVAGLFDGEGSIVIGCSKRTLTSGNPTAHYWLQVGITNTDRELIDWLHITFGGHISDNSHSPSRKRMRPCWAWRVMSREAKAFLESITPYLRSKKAQAAIAIDFQQLITAHGSNSRNYTAEAIALRESYRQRLRSLTLGQHSLPSVE</sequence>
<dbReference type="SUPFAM" id="SSF55608">
    <property type="entry name" value="Homing endonucleases"/>
    <property type="match status" value="1"/>
</dbReference>
<dbReference type="AlphaFoldDB" id="A0A6J4JKK8"/>
<organism evidence="1">
    <name type="scientific">uncultured Chloroflexia bacterium</name>
    <dbReference type="NCBI Taxonomy" id="1672391"/>
    <lineage>
        <taxon>Bacteria</taxon>
        <taxon>Bacillati</taxon>
        <taxon>Chloroflexota</taxon>
        <taxon>Chloroflexia</taxon>
        <taxon>environmental samples</taxon>
    </lineage>
</organism>
<proteinExistence type="predicted"/>
<evidence type="ECO:0008006" key="2">
    <source>
        <dbReference type="Google" id="ProtNLM"/>
    </source>
</evidence>
<evidence type="ECO:0000313" key="1">
    <source>
        <dbReference type="EMBL" id="CAA9280909.1"/>
    </source>
</evidence>
<dbReference type="InterPro" id="IPR027434">
    <property type="entry name" value="Homing_endonucl"/>
</dbReference>
<dbReference type="Gene3D" id="3.10.28.10">
    <property type="entry name" value="Homing endonucleases"/>
    <property type="match status" value="1"/>
</dbReference>
<protein>
    <recommendedName>
        <fullName evidence="2">Homing endonuclease LAGLIDADG domain-containing protein</fullName>
    </recommendedName>
</protein>